<name>B7Q8H9_IXOSC</name>
<feature type="non-terminal residue" evidence="1">
    <location>
        <position position="110"/>
    </location>
</feature>
<dbReference type="VEuPathDB" id="VectorBase:ISCP_001723"/>
<organism>
    <name type="scientific">Ixodes scapularis</name>
    <name type="common">Black-legged tick</name>
    <name type="synonym">Deer tick</name>
    <dbReference type="NCBI Taxonomy" id="6945"/>
    <lineage>
        <taxon>Eukaryota</taxon>
        <taxon>Metazoa</taxon>
        <taxon>Ecdysozoa</taxon>
        <taxon>Arthropoda</taxon>
        <taxon>Chelicerata</taxon>
        <taxon>Arachnida</taxon>
        <taxon>Acari</taxon>
        <taxon>Parasitiformes</taxon>
        <taxon>Ixodida</taxon>
        <taxon>Ixodoidea</taxon>
        <taxon>Ixodidae</taxon>
        <taxon>Ixodinae</taxon>
        <taxon>Ixodes</taxon>
    </lineage>
</organism>
<evidence type="ECO:0000313" key="2">
    <source>
        <dbReference type="EnsemblMetazoa" id="ISCW011652-PA"/>
    </source>
</evidence>
<dbReference type="InParanoid" id="B7Q8H9"/>
<reference evidence="1 3" key="1">
    <citation type="submission" date="2008-03" db="EMBL/GenBank/DDBJ databases">
        <title>Annotation of Ixodes scapularis.</title>
        <authorList>
            <consortium name="Ixodes scapularis Genome Project Consortium"/>
            <person name="Caler E."/>
            <person name="Hannick L.I."/>
            <person name="Bidwell S."/>
            <person name="Joardar V."/>
            <person name="Thiagarajan M."/>
            <person name="Amedeo P."/>
            <person name="Galinsky K.J."/>
            <person name="Schobel S."/>
            <person name="Inman J."/>
            <person name="Hostetler J."/>
            <person name="Miller J."/>
            <person name="Hammond M."/>
            <person name="Megy K."/>
            <person name="Lawson D."/>
            <person name="Kodira C."/>
            <person name="Sutton G."/>
            <person name="Meyer J."/>
            <person name="Hill C.A."/>
            <person name="Birren B."/>
            <person name="Nene V."/>
            <person name="Collins F."/>
            <person name="Alarcon-Chaidez F."/>
            <person name="Wikel S."/>
            <person name="Strausberg R."/>
        </authorList>
    </citation>
    <scope>NUCLEOTIDE SEQUENCE [LARGE SCALE GENOMIC DNA]</scope>
    <source>
        <strain evidence="3">Wikel</strain>
        <strain evidence="1">Wikel colony</strain>
    </source>
</reference>
<dbReference type="EMBL" id="ABJB011117481">
    <property type="status" value="NOT_ANNOTATED_CDS"/>
    <property type="molecule type" value="Genomic_DNA"/>
</dbReference>
<protein>
    <submittedName>
        <fullName evidence="1 2">Uncharacterized protein</fullName>
    </submittedName>
</protein>
<dbReference type="OrthoDB" id="414982at2759"/>
<dbReference type="AlphaFoldDB" id="B7Q8H9"/>
<gene>
    <name evidence="1" type="ORF">IscW_ISCW011652</name>
</gene>
<dbReference type="VEuPathDB" id="VectorBase:ISCI011652"/>
<evidence type="ECO:0000313" key="1">
    <source>
        <dbReference type="EMBL" id="EEC15151.1"/>
    </source>
</evidence>
<dbReference type="EnsemblMetazoa" id="ISCW011652-RA">
    <property type="protein sequence ID" value="ISCW011652-PA"/>
    <property type="gene ID" value="ISCW011652"/>
</dbReference>
<dbReference type="HOGENOM" id="CLU_2177332_0_0_1"/>
<reference evidence="2" key="2">
    <citation type="submission" date="2020-05" db="UniProtKB">
        <authorList>
            <consortium name="EnsemblMetazoa"/>
        </authorList>
    </citation>
    <scope>IDENTIFICATION</scope>
    <source>
        <strain evidence="2">wikel</strain>
    </source>
</reference>
<accession>B7Q8H9</accession>
<sequence length="110" mass="12600">PNFKQFTAIGPNVVIFEFLLKTLHLKKPIYAGFSILEVSKVVMYDCLYNQSRRVFTDARAVYSKPDYFILQISGRDVDENVADLTESQLDTCGCMSEHALYLLQNKKRLG</sequence>
<dbReference type="EMBL" id="DS884283">
    <property type="protein sequence ID" value="EEC15151.1"/>
    <property type="molecule type" value="Genomic_DNA"/>
</dbReference>
<dbReference type="Proteomes" id="UP000001555">
    <property type="component" value="Unassembled WGS sequence"/>
</dbReference>
<evidence type="ECO:0000313" key="3">
    <source>
        <dbReference type="Proteomes" id="UP000001555"/>
    </source>
</evidence>
<dbReference type="PaxDb" id="6945-B7Q8H9"/>
<keyword evidence="3" id="KW-1185">Reference proteome</keyword>
<feature type="non-terminal residue" evidence="1">
    <location>
        <position position="1"/>
    </location>
</feature>
<proteinExistence type="predicted"/>
<dbReference type="VEuPathDB" id="VectorBase:ISCW011652"/>